<protein>
    <submittedName>
        <fullName evidence="1">Uncharacterized protein</fullName>
    </submittedName>
</protein>
<accession>A0A7Y9UL39</accession>
<dbReference type="Proteomes" id="UP000544110">
    <property type="component" value="Unassembled WGS sequence"/>
</dbReference>
<evidence type="ECO:0000313" key="1">
    <source>
        <dbReference type="EMBL" id="NYG54627.1"/>
    </source>
</evidence>
<reference evidence="1 2" key="1">
    <citation type="submission" date="2020-07" db="EMBL/GenBank/DDBJ databases">
        <title>Sequencing the genomes of 1000 actinobacteria strains.</title>
        <authorList>
            <person name="Klenk H.-P."/>
        </authorList>
    </citation>
    <scope>NUCLEOTIDE SEQUENCE [LARGE SCALE GENOMIC DNA]</scope>
    <source>
        <strain evidence="1 2">DSM 24552</strain>
    </source>
</reference>
<comment type="caution">
    <text evidence="1">The sequence shown here is derived from an EMBL/GenBank/DDBJ whole genome shotgun (WGS) entry which is preliminary data.</text>
</comment>
<dbReference type="AlphaFoldDB" id="A0A7Y9UL39"/>
<organism evidence="1 2">
    <name type="scientific">Nocardioides perillae</name>
    <dbReference type="NCBI Taxonomy" id="1119534"/>
    <lineage>
        <taxon>Bacteria</taxon>
        <taxon>Bacillati</taxon>
        <taxon>Actinomycetota</taxon>
        <taxon>Actinomycetes</taxon>
        <taxon>Propionibacteriales</taxon>
        <taxon>Nocardioidaceae</taxon>
        <taxon>Nocardioides</taxon>
    </lineage>
</organism>
<keyword evidence="2" id="KW-1185">Reference proteome</keyword>
<sequence length="33" mass="3557">MRVACPHFVPLPRGADSPFEALMPVRGAGYRSA</sequence>
<gene>
    <name evidence="1" type="ORF">BJ989_000931</name>
</gene>
<name>A0A7Y9UL39_9ACTN</name>
<evidence type="ECO:0000313" key="2">
    <source>
        <dbReference type="Proteomes" id="UP000544110"/>
    </source>
</evidence>
<dbReference type="EMBL" id="JACCAC010000001">
    <property type="protein sequence ID" value="NYG54627.1"/>
    <property type="molecule type" value="Genomic_DNA"/>
</dbReference>
<proteinExistence type="predicted"/>